<comment type="caution">
    <text evidence="1">The sequence shown here is derived from an EMBL/GenBank/DDBJ whole genome shotgun (WGS) entry which is preliminary data.</text>
</comment>
<proteinExistence type="predicted"/>
<protein>
    <submittedName>
        <fullName evidence="1">Uncharacterized protein</fullName>
    </submittedName>
</protein>
<dbReference type="Proteomes" id="UP000523007">
    <property type="component" value="Unassembled WGS sequence"/>
</dbReference>
<reference evidence="1 2" key="1">
    <citation type="submission" date="2020-08" db="EMBL/GenBank/DDBJ databases">
        <title>Sequencing the genomes of 1000 actinobacteria strains.</title>
        <authorList>
            <person name="Klenk H.-P."/>
        </authorList>
    </citation>
    <scope>NUCLEOTIDE SEQUENCE [LARGE SCALE GENOMIC DNA]</scope>
    <source>
        <strain evidence="1 2">DSM 102030</strain>
    </source>
</reference>
<keyword evidence="2" id="KW-1185">Reference proteome</keyword>
<name>A0A7W7RFM8_9ACTN</name>
<evidence type="ECO:0000313" key="2">
    <source>
        <dbReference type="Proteomes" id="UP000523007"/>
    </source>
</evidence>
<dbReference type="AlphaFoldDB" id="A0A7W7RFM8"/>
<gene>
    <name evidence="1" type="ORF">F4561_001371</name>
</gene>
<accession>A0A7W7RFM8</accession>
<dbReference type="EMBL" id="JACHJT010000001">
    <property type="protein sequence ID" value="MBB4930551.1"/>
    <property type="molecule type" value="Genomic_DNA"/>
</dbReference>
<sequence length="37" mass="3862">MTRGLARLVLDGSSDLPVGSAHGRAECLLALPAWQAE</sequence>
<evidence type="ECO:0000313" key="1">
    <source>
        <dbReference type="EMBL" id="MBB4930551.1"/>
    </source>
</evidence>
<organism evidence="1 2">
    <name type="scientific">Lipingzhangella halophila</name>
    <dbReference type="NCBI Taxonomy" id="1783352"/>
    <lineage>
        <taxon>Bacteria</taxon>
        <taxon>Bacillati</taxon>
        <taxon>Actinomycetota</taxon>
        <taxon>Actinomycetes</taxon>
        <taxon>Streptosporangiales</taxon>
        <taxon>Nocardiopsidaceae</taxon>
        <taxon>Lipingzhangella</taxon>
    </lineage>
</organism>